<dbReference type="Proteomes" id="UP000504637">
    <property type="component" value="Unplaced"/>
</dbReference>
<dbReference type="OrthoDB" id="2017405at2759"/>
<dbReference type="RefSeq" id="XP_033464528.1">
    <property type="nucleotide sequence ID" value="XM_033603721.1"/>
</dbReference>
<dbReference type="AlphaFoldDB" id="A0A6J3MKK1"/>
<feature type="region of interest" description="Disordered" evidence="1">
    <location>
        <begin position="91"/>
        <end position="129"/>
    </location>
</feature>
<dbReference type="GeneID" id="54361521"/>
<feature type="compositionally biased region" description="Basic and acidic residues" evidence="1">
    <location>
        <begin position="11"/>
        <end position="20"/>
    </location>
</feature>
<protein>
    <recommendedName>
        <fullName evidence="4">Early meiotic induction protein 1</fullName>
    </recommendedName>
</protein>
<sequence>MGWLWSTSPPKPERDEKHEAPAPSPPPPQHIGTLPQSRIDDPTADPTSSRFALTEEQRIRIFGRPSVEKTNVSPAEGQQADAEMEAFLNSLAAPGPTPAQPTAVPKAPPQPTASEPEEPVNIDRRRPDGSLDISIDVMHPRTMSCVEAFDELLYCQNAWAKVNNTYQFGEWRSCGEEWAAWKFCMRVRMLAEKDKQPQIRDFYAARLAERKKRFGSSEDVWEARDTAVEKAFWKHHDDDT</sequence>
<evidence type="ECO:0000313" key="2">
    <source>
        <dbReference type="Proteomes" id="UP000504637"/>
    </source>
</evidence>
<dbReference type="PANTHER" id="PTHR28052:SF1">
    <property type="entry name" value="UPF0545 PROTEIN C22ORF39"/>
    <property type="match status" value="1"/>
</dbReference>
<reference evidence="3" key="3">
    <citation type="submission" date="2025-08" db="UniProtKB">
        <authorList>
            <consortium name="RefSeq"/>
        </authorList>
    </citation>
    <scope>IDENTIFICATION</scope>
    <source>
        <strain evidence="3">CBS 342.82</strain>
    </source>
</reference>
<reference evidence="3" key="1">
    <citation type="submission" date="2020-01" db="EMBL/GenBank/DDBJ databases">
        <authorList>
            <consortium name="DOE Joint Genome Institute"/>
            <person name="Haridas S."/>
            <person name="Albert R."/>
            <person name="Binder M."/>
            <person name="Bloem J."/>
            <person name="Labutti K."/>
            <person name="Salamov A."/>
            <person name="Andreopoulos B."/>
            <person name="Baker S.E."/>
            <person name="Barry K."/>
            <person name="Bills G."/>
            <person name="Bluhm B.H."/>
            <person name="Cannon C."/>
            <person name="Castanera R."/>
            <person name="Culley D.E."/>
            <person name="Daum C."/>
            <person name="Ezra D."/>
            <person name="Gonzalez J.B."/>
            <person name="Henrissat B."/>
            <person name="Kuo A."/>
            <person name="Liang C."/>
            <person name="Lipzen A."/>
            <person name="Lutzoni F."/>
            <person name="Magnuson J."/>
            <person name="Mondo S."/>
            <person name="Nolan M."/>
            <person name="Ohm R."/>
            <person name="Pangilinan J."/>
            <person name="Park H.-J."/>
            <person name="Ramirez L."/>
            <person name="Alfaro M."/>
            <person name="Sun H."/>
            <person name="Tritt A."/>
            <person name="Yoshinaga Y."/>
            <person name="Zwiers L.-H."/>
            <person name="Turgeon B.G."/>
            <person name="Goodwin S.B."/>
            <person name="Spatafora J.W."/>
            <person name="Crous P.W."/>
            <person name="Grigoriev I.V."/>
        </authorList>
    </citation>
    <scope>NUCLEOTIDE SEQUENCE</scope>
    <source>
        <strain evidence="3">CBS 342.82</strain>
    </source>
</reference>
<dbReference type="InterPro" id="IPR021475">
    <property type="entry name" value="Pants/Emi1-like"/>
</dbReference>
<dbReference type="Pfam" id="PF11326">
    <property type="entry name" value="PANTS-like"/>
    <property type="match status" value="1"/>
</dbReference>
<evidence type="ECO:0000313" key="3">
    <source>
        <dbReference type="RefSeq" id="XP_033464528.1"/>
    </source>
</evidence>
<proteinExistence type="predicted"/>
<evidence type="ECO:0008006" key="4">
    <source>
        <dbReference type="Google" id="ProtNLM"/>
    </source>
</evidence>
<accession>A0A6J3MKK1</accession>
<gene>
    <name evidence="3" type="ORF">K489DRAFT_375594</name>
</gene>
<dbReference type="PANTHER" id="PTHR28052">
    <property type="entry name" value="UPF0545 PROTEIN C22ORF39"/>
    <property type="match status" value="1"/>
</dbReference>
<reference evidence="3" key="2">
    <citation type="submission" date="2020-04" db="EMBL/GenBank/DDBJ databases">
        <authorList>
            <consortium name="NCBI Genome Project"/>
        </authorList>
    </citation>
    <scope>NUCLEOTIDE SEQUENCE</scope>
    <source>
        <strain evidence="3">CBS 342.82</strain>
    </source>
</reference>
<name>A0A6J3MKK1_9PEZI</name>
<feature type="region of interest" description="Disordered" evidence="1">
    <location>
        <begin position="1"/>
        <end position="79"/>
    </location>
</feature>
<evidence type="ECO:0000256" key="1">
    <source>
        <dbReference type="SAM" id="MobiDB-lite"/>
    </source>
</evidence>
<keyword evidence="2" id="KW-1185">Reference proteome</keyword>
<organism evidence="3">
    <name type="scientific">Dissoconium aciculare CBS 342.82</name>
    <dbReference type="NCBI Taxonomy" id="1314786"/>
    <lineage>
        <taxon>Eukaryota</taxon>
        <taxon>Fungi</taxon>
        <taxon>Dikarya</taxon>
        <taxon>Ascomycota</taxon>
        <taxon>Pezizomycotina</taxon>
        <taxon>Dothideomycetes</taxon>
        <taxon>Dothideomycetidae</taxon>
        <taxon>Mycosphaerellales</taxon>
        <taxon>Dissoconiaceae</taxon>
        <taxon>Dissoconium</taxon>
    </lineage>
</organism>